<comment type="caution">
    <text evidence="1">The sequence shown here is derived from an EMBL/GenBank/DDBJ whole genome shotgun (WGS) entry which is preliminary data.</text>
</comment>
<evidence type="ECO:0000313" key="1">
    <source>
        <dbReference type="EMBL" id="KAJ6616100.1"/>
    </source>
</evidence>
<organism evidence="1 2">
    <name type="scientific">Pseudolycoriella hygida</name>
    <dbReference type="NCBI Taxonomy" id="35572"/>
    <lineage>
        <taxon>Eukaryota</taxon>
        <taxon>Metazoa</taxon>
        <taxon>Ecdysozoa</taxon>
        <taxon>Arthropoda</taxon>
        <taxon>Hexapoda</taxon>
        <taxon>Insecta</taxon>
        <taxon>Pterygota</taxon>
        <taxon>Neoptera</taxon>
        <taxon>Endopterygota</taxon>
        <taxon>Diptera</taxon>
        <taxon>Nematocera</taxon>
        <taxon>Sciaroidea</taxon>
        <taxon>Sciaridae</taxon>
        <taxon>Pseudolycoriella</taxon>
    </lineage>
</organism>
<gene>
    <name evidence="1" type="ORF">Bhyg_17511</name>
</gene>
<reference evidence="1" key="1">
    <citation type="submission" date="2022-07" db="EMBL/GenBank/DDBJ databases">
        <authorList>
            <person name="Trinca V."/>
            <person name="Uliana J.V.C."/>
            <person name="Torres T.T."/>
            <person name="Ward R.J."/>
            <person name="Monesi N."/>
        </authorList>
    </citation>
    <scope>NUCLEOTIDE SEQUENCE</scope>
    <source>
        <strain evidence="1">HSMRA1968</strain>
        <tissue evidence="1">Whole embryos</tissue>
    </source>
</reference>
<sequence>MSFSIISFFKTSMLPALPPYSFGSISSGTNLYSVSEPVLLITMIVRRLSFFGKPDYPKNSLQHLKSKFSNVQIVKNRQQCRLLDILQVKQMLQKYTLPASLLFPLMRSFLQKRML</sequence>
<proteinExistence type="predicted"/>
<dbReference type="AlphaFoldDB" id="A0A9Q0RS24"/>
<accession>A0A9Q0RS24</accession>
<dbReference type="EMBL" id="WJQU01004479">
    <property type="protein sequence ID" value="KAJ6616100.1"/>
    <property type="molecule type" value="Genomic_DNA"/>
</dbReference>
<dbReference type="Proteomes" id="UP001151699">
    <property type="component" value="Unassembled WGS sequence"/>
</dbReference>
<keyword evidence="2" id="KW-1185">Reference proteome</keyword>
<protein>
    <submittedName>
        <fullName evidence="1">Uncharacterized protein</fullName>
    </submittedName>
</protein>
<name>A0A9Q0RS24_9DIPT</name>
<evidence type="ECO:0000313" key="2">
    <source>
        <dbReference type="Proteomes" id="UP001151699"/>
    </source>
</evidence>